<evidence type="ECO:0000313" key="2">
    <source>
        <dbReference type="EMBL" id="PWN27220.1"/>
    </source>
</evidence>
<reference evidence="2 3" key="1">
    <citation type="journal article" date="2018" name="Mol. Biol. Evol.">
        <title>Broad Genomic Sampling Reveals a Smut Pathogenic Ancestry of the Fungal Clade Ustilaginomycotina.</title>
        <authorList>
            <person name="Kijpornyongpan T."/>
            <person name="Mondo S.J."/>
            <person name="Barry K."/>
            <person name="Sandor L."/>
            <person name="Lee J."/>
            <person name="Lipzen A."/>
            <person name="Pangilinan J."/>
            <person name="LaButti K."/>
            <person name="Hainaut M."/>
            <person name="Henrissat B."/>
            <person name="Grigoriev I.V."/>
            <person name="Spatafora J.W."/>
            <person name="Aime M.C."/>
        </authorList>
    </citation>
    <scope>NUCLEOTIDE SEQUENCE [LARGE SCALE GENOMIC DNA]</scope>
    <source>
        <strain evidence="2 3">MCA 5214</strain>
    </source>
</reference>
<dbReference type="Proteomes" id="UP000245884">
    <property type="component" value="Unassembled WGS sequence"/>
</dbReference>
<protein>
    <submittedName>
        <fullName evidence="2">Uncharacterized protein</fullName>
    </submittedName>
</protein>
<evidence type="ECO:0000313" key="3">
    <source>
        <dbReference type="Proteomes" id="UP000245884"/>
    </source>
</evidence>
<name>A0A316UPM0_9BASI</name>
<organism evidence="2 3">
    <name type="scientific">Jaminaea rosea</name>
    <dbReference type="NCBI Taxonomy" id="1569628"/>
    <lineage>
        <taxon>Eukaryota</taxon>
        <taxon>Fungi</taxon>
        <taxon>Dikarya</taxon>
        <taxon>Basidiomycota</taxon>
        <taxon>Ustilaginomycotina</taxon>
        <taxon>Exobasidiomycetes</taxon>
        <taxon>Microstromatales</taxon>
        <taxon>Microstromatales incertae sedis</taxon>
        <taxon>Jaminaea</taxon>
    </lineage>
</organism>
<dbReference type="AlphaFoldDB" id="A0A316UPM0"/>
<dbReference type="GeneID" id="37025671"/>
<feature type="compositionally biased region" description="Basic and acidic residues" evidence="1">
    <location>
        <begin position="184"/>
        <end position="201"/>
    </location>
</feature>
<feature type="compositionally biased region" description="Polar residues" evidence="1">
    <location>
        <begin position="227"/>
        <end position="236"/>
    </location>
</feature>
<feature type="region of interest" description="Disordered" evidence="1">
    <location>
        <begin position="227"/>
        <end position="250"/>
    </location>
</feature>
<feature type="region of interest" description="Disordered" evidence="1">
    <location>
        <begin position="152"/>
        <end position="201"/>
    </location>
</feature>
<gene>
    <name evidence="2" type="ORF">BDZ90DRAFT_188526</name>
</gene>
<dbReference type="RefSeq" id="XP_025361832.1">
    <property type="nucleotide sequence ID" value="XM_025503848.1"/>
</dbReference>
<sequence>MPPFRTHDVGRDRERLSPNRHGLLHIPYLSPVFSFTRRHASGYDDRVDYYPWPAAPDPSYHFSHRSSLHAAWYHPYRETWDQPRCSVPHDHTRQYAAHRKSASDIDQITNYRDRFEGDTIERQRVTDLRSRLGPLPLPQPQPTTVHTAPLRYAGPVTSSHSSLDPLPTALPPAAASSRRRRPNRTSEERREQQRRSTERKLLDLEEEYEAVRAELLTRRSRLTTSACDTGFTNLPRQSHPLPPKPQRRRD</sequence>
<accession>A0A316UPM0</accession>
<evidence type="ECO:0000256" key="1">
    <source>
        <dbReference type="SAM" id="MobiDB-lite"/>
    </source>
</evidence>
<proteinExistence type="predicted"/>
<dbReference type="EMBL" id="KZ819669">
    <property type="protein sequence ID" value="PWN27220.1"/>
    <property type="molecule type" value="Genomic_DNA"/>
</dbReference>
<keyword evidence="3" id="KW-1185">Reference proteome</keyword>
<feature type="compositionally biased region" description="Low complexity" evidence="1">
    <location>
        <begin position="161"/>
        <end position="176"/>
    </location>
</feature>